<dbReference type="EMBL" id="CAKOFQ010012228">
    <property type="protein sequence ID" value="CAH2021389.1"/>
    <property type="molecule type" value="Genomic_DNA"/>
</dbReference>
<protein>
    <submittedName>
        <fullName evidence="1">Uncharacterized protein</fullName>
    </submittedName>
</protein>
<dbReference type="Proteomes" id="UP001152888">
    <property type="component" value="Unassembled WGS sequence"/>
</dbReference>
<evidence type="ECO:0000313" key="2">
    <source>
        <dbReference type="EMBL" id="CAH2021389.1"/>
    </source>
</evidence>
<dbReference type="EMBL" id="CAKOFQ010011798">
    <property type="protein sequence ID" value="CAH2021069.1"/>
    <property type="molecule type" value="Genomic_DNA"/>
</dbReference>
<comment type="caution">
    <text evidence="1">The sequence shown here is derived from an EMBL/GenBank/DDBJ whole genome shotgun (WGS) entry which is preliminary data.</text>
</comment>
<sequence length="64" mass="7279">MNPSVSANRFPERSLGSLGFIIGSTPSIIKQMNPFEFQLRSRGWPVGLRYRGHWFIVSIGEISR</sequence>
<dbReference type="AlphaFoldDB" id="A0A9P0VUH7"/>
<proteinExistence type="predicted"/>
<evidence type="ECO:0000313" key="1">
    <source>
        <dbReference type="EMBL" id="CAH2021069.1"/>
    </source>
</evidence>
<keyword evidence="3" id="KW-1185">Reference proteome</keyword>
<reference evidence="1" key="1">
    <citation type="submission" date="2022-03" db="EMBL/GenBank/DDBJ databases">
        <authorList>
            <person name="Sayadi A."/>
        </authorList>
    </citation>
    <scope>NUCLEOTIDE SEQUENCE</scope>
</reference>
<evidence type="ECO:0000313" key="3">
    <source>
        <dbReference type="Proteomes" id="UP001152888"/>
    </source>
</evidence>
<organism evidence="1 3">
    <name type="scientific">Acanthoscelides obtectus</name>
    <name type="common">Bean weevil</name>
    <name type="synonym">Bruchus obtectus</name>
    <dbReference type="NCBI Taxonomy" id="200917"/>
    <lineage>
        <taxon>Eukaryota</taxon>
        <taxon>Metazoa</taxon>
        <taxon>Ecdysozoa</taxon>
        <taxon>Arthropoda</taxon>
        <taxon>Hexapoda</taxon>
        <taxon>Insecta</taxon>
        <taxon>Pterygota</taxon>
        <taxon>Neoptera</taxon>
        <taxon>Endopterygota</taxon>
        <taxon>Coleoptera</taxon>
        <taxon>Polyphaga</taxon>
        <taxon>Cucujiformia</taxon>
        <taxon>Chrysomeloidea</taxon>
        <taxon>Chrysomelidae</taxon>
        <taxon>Bruchinae</taxon>
        <taxon>Bruchini</taxon>
        <taxon>Acanthoscelides</taxon>
    </lineage>
</organism>
<gene>
    <name evidence="1" type="ORF">ACAOBT_LOCUS38287</name>
    <name evidence="2" type="ORF">ACAOBT_LOCUS38519</name>
</gene>
<name>A0A9P0VUH7_ACAOB</name>
<accession>A0A9P0VUH7</accession>